<organism evidence="2 3">
    <name type="scientific">Novosphingobium barchaimii LL02</name>
    <dbReference type="NCBI Taxonomy" id="1114963"/>
    <lineage>
        <taxon>Bacteria</taxon>
        <taxon>Pseudomonadati</taxon>
        <taxon>Pseudomonadota</taxon>
        <taxon>Alphaproteobacteria</taxon>
        <taxon>Sphingomonadales</taxon>
        <taxon>Sphingomonadaceae</taxon>
        <taxon>Novosphingobium</taxon>
    </lineage>
</organism>
<dbReference type="RefSeq" id="WP_059153083.1">
    <property type="nucleotide sequence ID" value="NZ_KQ130457.1"/>
</dbReference>
<name>A0A0J7XJT9_9SPHN</name>
<dbReference type="EMBL" id="JACU01000010">
    <property type="protein sequence ID" value="KMS51919.1"/>
    <property type="molecule type" value="Genomic_DNA"/>
</dbReference>
<evidence type="ECO:0000313" key="3">
    <source>
        <dbReference type="Proteomes" id="UP000052268"/>
    </source>
</evidence>
<sequence length="101" mass="11178">MRHLIFLAMLAGTAVVASAAPGKRPDFNHQRLAFVVHLGDFIDKDWKSYDGCYPCADLAYWRAEGDRNPEMSDYFGTLTKAAASGSKYLLAIATWMCGNAR</sequence>
<comment type="caution">
    <text evidence="2">The sequence shown here is derived from an EMBL/GenBank/DDBJ whole genome shotgun (WGS) entry which is preliminary data.</text>
</comment>
<dbReference type="AlphaFoldDB" id="A0A0J7XJT9"/>
<keyword evidence="3" id="KW-1185">Reference proteome</keyword>
<proteinExistence type="predicted"/>
<accession>A0A0J7XJT9</accession>
<dbReference type="Proteomes" id="UP000052268">
    <property type="component" value="Unassembled WGS sequence"/>
</dbReference>
<reference evidence="2 3" key="1">
    <citation type="journal article" date="2015" name="G3 (Bethesda)">
        <title>Insights into Ongoing Evolution of the Hexachlorocyclohexane Catabolic Pathway from Comparative Genomics of Ten Sphingomonadaceae Strains.</title>
        <authorList>
            <person name="Pearce S.L."/>
            <person name="Oakeshott J.G."/>
            <person name="Pandey G."/>
        </authorList>
    </citation>
    <scope>NUCLEOTIDE SEQUENCE [LARGE SCALE GENOMIC DNA]</scope>
    <source>
        <strain evidence="2 3">LL02</strain>
    </source>
</reference>
<feature type="signal peptide" evidence="1">
    <location>
        <begin position="1"/>
        <end position="19"/>
    </location>
</feature>
<evidence type="ECO:0000256" key="1">
    <source>
        <dbReference type="SAM" id="SignalP"/>
    </source>
</evidence>
<gene>
    <name evidence="2" type="ORF">V474_02420</name>
</gene>
<dbReference type="PATRIC" id="fig|1114963.3.peg.4103"/>
<evidence type="ECO:0000313" key="2">
    <source>
        <dbReference type="EMBL" id="KMS51919.1"/>
    </source>
</evidence>
<protein>
    <submittedName>
        <fullName evidence="2">Uncharacterized protein</fullName>
    </submittedName>
</protein>
<dbReference type="OrthoDB" id="9780884at2"/>
<feature type="chain" id="PRO_5005291404" evidence="1">
    <location>
        <begin position="20"/>
        <end position="101"/>
    </location>
</feature>
<keyword evidence="1" id="KW-0732">Signal</keyword>